<sequence length="206" mass="23846">MGLDTLAIITSFAVLVALFGQKFWEWWSEPQITFSLKNEEPHIVTDYGGYNWTKYFRLKVINGGRTTAKNCQIKILSVVPISRQLNLPLIEPDKLKWSSAPLDSRYSIHREKLDISPYGGWEFCDLFRLESTNLVDIKFQSLGMNREVSIREEYIITIEISGDNFKPRIAHIRTINPQNGFWNIHLAWAMNTSQLSSDYTQEPSEV</sequence>
<accession>A0A0F9QE66</accession>
<proteinExistence type="predicted"/>
<gene>
    <name evidence="1" type="ORF">LCGC14_0730150</name>
</gene>
<dbReference type="EMBL" id="LAZR01001685">
    <property type="protein sequence ID" value="KKN40799.1"/>
    <property type="molecule type" value="Genomic_DNA"/>
</dbReference>
<name>A0A0F9QE66_9ZZZZ</name>
<feature type="non-terminal residue" evidence="1">
    <location>
        <position position="206"/>
    </location>
</feature>
<dbReference type="AlphaFoldDB" id="A0A0F9QE66"/>
<organism evidence="1">
    <name type="scientific">marine sediment metagenome</name>
    <dbReference type="NCBI Taxonomy" id="412755"/>
    <lineage>
        <taxon>unclassified sequences</taxon>
        <taxon>metagenomes</taxon>
        <taxon>ecological metagenomes</taxon>
    </lineage>
</organism>
<comment type="caution">
    <text evidence="1">The sequence shown here is derived from an EMBL/GenBank/DDBJ whole genome shotgun (WGS) entry which is preliminary data.</text>
</comment>
<evidence type="ECO:0000313" key="1">
    <source>
        <dbReference type="EMBL" id="KKN40799.1"/>
    </source>
</evidence>
<protein>
    <submittedName>
        <fullName evidence="1">Uncharacterized protein</fullName>
    </submittedName>
</protein>
<reference evidence="1" key="1">
    <citation type="journal article" date="2015" name="Nature">
        <title>Complex archaea that bridge the gap between prokaryotes and eukaryotes.</title>
        <authorList>
            <person name="Spang A."/>
            <person name="Saw J.H."/>
            <person name="Jorgensen S.L."/>
            <person name="Zaremba-Niedzwiedzka K."/>
            <person name="Martijn J."/>
            <person name="Lind A.E."/>
            <person name="van Eijk R."/>
            <person name="Schleper C."/>
            <person name="Guy L."/>
            <person name="Ettema T.J."/>
        </authorList>
    </citation>
    <scope>NUCLEOTIDE SEQUENCE</scope>
</reference>